<evidence type="ECO:0000313" key="3">
    <source>
        <dbReference type="Proteomes" id="UP000594262"/>
    </source>
</evidence>
<dbReference type="PANTHER" id="PTHR28588:SF1">
    <property type="entry name" value="HAUS AUGMIN-LIKE COMPLEX SUBUNIT 5"/>
    <property type="match status" value="1"/>
</dbReference>
<evidence type="ECO:0000256" key="1">
    <source>
        <dbReference type="SAM" id="Coils"/>
    </source>
</evidence>
<feature type="coiled-coil region" evidence="1">
    <location>
        <begin position="238"/>
        <end position="265"/>
    </location>
</feature>
<dbReference type="Proteomes" id="UP000594262">
    <property type="component" value="Unplaced"/>
</dbReference>
<dbReference type="RefSeq" id="XP_066911701.1">
    <property type="nucleotide sequence ID" value="XM_067055600.1"/>
</dbReference>
<dbReference type="GO" id="GO:0005813">
    <property type="term" value="C:centrosome"/>
    <property type="evidence" value="ECO:0007669"/>
    <property type="project" value="TreeGrafter"/>
</dbReference>
<dbReference type="PANTHER" id="PTHR28588">
    <property type="entry name" value="HAUS AUGMIN-LIKE COMPLEX SUBUNIT 5"/>
    <property type="match status" value="1"/>
</dbReference>
<dbReference type="EnsemblMetazoa" id="CLYHEMT004936.1">
    <property type="protein sequence ID" value="CLYHEMP004936.1"/>
    <property type="gene ID" value="CLYHEMG004936"/>
</dbReference>
<dbReference type="GO" id="GO:0007098">
    <property type="term" value="P:centrosome cycle"/>
    <property type="evidence" value="ECO:0007669"/>
    <property type="project" value="TreeGrafter"/>
</dbReference>
<evidence type="ECO:0000313" key="2">
    <source>
        <dbReference type="EnsemblMetazoa" id="CLYHEMP004936.1"/>
    </source>
</evidence>
<name>A0A7M5WJK8_9CNID</name>
<protein>
    <submittedName>
        <fullName evidence="2">Uncharacterized protein</fullName>
    </submittedName>
</protein>
<keyword evidence="3" id="KW-1185">Reference proteome</keyword>
<dbReference type="Pfam" id="PF14817">
    <property type="entry name" value="HAUS5"/>
    <property type="match status" value="1"/>
</dbReference>
<sequence length="569" mass="65431">MSDDFTKYLMAAGNDIGKEKSPNKPDILTLIQKLEATIAELQTTINKRDVQLKHVKSYYKSVDVTISQINGITKALENIYNKKKVLAERSQPESSLLFARSKSKNAPGKESPCMRNVRETCEIISSFFMQQYYENAGLQVEKDKEISKDELWNQTEDIVHSYSPQEIQDAMVSNVKQSTSNLNEICSRIDLKRDAQNLKFMFETGKLKDVSTKPVLMQTVQQLIEEGQKQHFKRFLASEKAKNKAHELEKKLQSINNGIKEKISNKYEGEKAEELMSMMLLKQEEGMLDSSHQYLQQEITRLKAEKHLKEKEVGVLLEKYDRIQSFDRTVQGKQTVIQRLIKNNGSAKSKHQQQHNDIVTKAEEKIIKCQSELPAVCDRFKEAQLEEISEYTKTPIANLQTIITSSDKRLLVSELSINRTSQKFKQPGGEQLKMIQSTIEASTHTPSESIISKLLETTGETFDRRSHLANDEQHRITNTVTKMEEIRERISHSNKEDINASLPSLKDCQRKSHDILSESLKFRNAVNTWWDQPAQHLVPWVKEDGHNTTQYLDKFTANSELLKKIQLIN</sequence>
<keyword evidence="1" id="KW-0175">Coiled coil</keyword>
<proteinExistence type="predicted"/>
<dbReference type="GO" id="GO:0051225">
    <property type="term" value="P:spindle assembly"/>
    <property type="evidence" value="ECO:0007669"/>
    <property type="project" value="InterPro"/>
</dbReference>
<organism evidence="2 3">
    <name type="scientific">Clytia hemisphaerica</name>
    <dbReference type="NCBI Taxonomy" id="252671"/>
    <lineage>
        <taxon>Eukaryota</taxon>
        <taxon>Metazoa</taxon>
        <taxon>Cnidaria</taxon>
        <taxon>Hydrozoa</taxon>
        <taxon>Hydroidolina</taxon>
        <taxon>Leptothecata</taxon>
        <taxon>Obeliida</taxon>
        <taxon>Clytiidae</taxon>
        <taxon>Clytia</taxon>
    </lineage>
</organism>
<dbReference type="OrthoDB" id="2019614at2759"/>
<dbReference type="AlphaFoldDB" id="A0A7M5WJK8"/>
<dbReference type="GeneID" id="136798923"/>
<reference evidence="2" key="1">
    <citation type="submission" date="2021-01" db="UniProtKB">
        <authorList>
            <consortium name="EnsemblMetazoa"/>
        </authorList>
    </citation>
    <scope>IDENTIFICATION</scope>
</reference>
<dbReference type="InterPro" id="IPR029131">
    <property type="entry name" value="HAUS5"/>
</dbReference>
<dbReference type="GO" id="GO:0070652">
    <property type="term" value="C:HAUS complex"/>
    <property type="evidence" value="ECO:0007669"/>
    <property type="project" value="InterPro"/>
</dbReference>
<accession>A0A7M5WJK8</accession>